<evidence type="ECO:0000313" key="2">
    <source>
        <dbReference type="Proteomes" id="UP001500556"/>
    </source>
</evidence>
<organism evidence="1 2">
    <name type="scientific">Pedococcus ginsenosidimutans</name>
    <dbReference type="NCBI Taxonomy" id="490570"/>
    <lineage>
        <taxon>Bacteria</taxon>
        <taxon>Bacillati</taxon>
        <taxon>Actinomycetota</taxon>
        <taxon>Actinomycetes</taxon>
        <taxon>Micrococcales</taxon>
        <taxon>Intrasporangiaceae</taxon>
        <taxon>Pedococcus</taxon>
    </lineage>
</organism>
<evidence type="ECO:0000313" key="1">
    <source>
        <dbReference type="EMBL" id="GAA4723555.1"/>
    </source>
</evidence>
<comment type="caution">
    <text evidence="1">The sequence shown here is derived from an EMBL/GenBank/DDBJ whole genome shotgun (WGS) entry which is preliminary data.</text>
</comment>
<protein>
    <recommendedName>
        <fullName evidence="3">V-type ATP synthase subunit E</fullName>
    </recommendedName>
</protein>
<dbReference type="Proteomes" id="UP001500556">
    <property type="component" value="Unassembled WGS sequence"/>
</dbReference>
<keyword evidence="2" id="KW-1185">Reference proteome</keyword>
<evidence type="ECO:0008006" key="3">
    <source>
        <dbReference type="Google" id="ProtNLM"/>
    </source>
</evidence>
<accession>A0ABP8YAF3</accession>
<proteinExistence type="predicted"/>
<gene>
    <name evidence="1" type="ORF">GCM10025782_21920</name>
</gene>
<reference evidence="2" key="1">
    <citation type="journal article" date="2019" name="Int. J. Syst. Evol. Microbiol.">
        <title>The Global Catalogue of Microorganisms (GCM) 10K type strain sequencing project: providing services to taxonomists for standard genome sequencing and annotation.</title>
        <authorList>
            <consortium name="The Broad Institute Genomics Platform"/>
            <consortium name="The Broad Institute Genome Sequencing Center for Infectious Disease"/>
            <person name="Wu L."/>
            <person name="Ma J."/>
        </authorList>
    </citation>
    <scope>NUCLEOTIDE SEQUENCE [LARGE SCALE GENOMIC DNA]</scope>
    <source>
        <strain evidence="2">JCM 18961</strain>
    </source>
</reference>
<sequence>MTTVTGPRPALDASAAALEPLVAALLRRAGEQAAELVRAAEQEGAAAVADTRRTVDAAVRAAADQGRAEGSERVAADLAAARRRGRARLLQAQSAAREEVRRAARQAVRELLDVPGKRERLAAVLRDALGDAAQVRPTPDGGLEAVSGDGRALDASVAALAGRAVDELDLGALWTTS</sequence>
<dbReference type="EMBL" id="BAABLO010000010">
    <property type="protein sequence ID" value="GAA4723555.1"/>
    <property type="molecule type" value="Genomic_DNA"/>
</dbReference>
<name>A0ABP8YAF3_9MICO</name>
<dbReference type="RefSeq" id="WP_345503269.1">
    <property type="nucleotide sequence ID" value="NZ_BAABLO010000010.1"/>
</dbReference>